<organism evidence="2 3">
    <name type="scientific">Plasmodium fragile</name>
    <dbReference type="NCBI Taxonomy" id="5857"/>
    <lineage>
        <taxon>Eukaryota</taxon>
        <taxon>Sar</taxon>
        <taxon>Alveolata</taxon>
        <taxon>Apicomplexa</taxon>
        <taxon>Aconoidasida</taxon>
        <taxon>Haemosporida</taxon>
        <taxon>Plasmodiidae</taxon>
        <taxon>Plasmodium</taxon>
        <taxon>Plasmodium (Plasmodium)</taxon>
    </lineage>
</organism>
<dbReference type="AlphaFoldDB" id="A0A0D9QSZ3"/>
<feature type="region of interest" description="Disordered" evidence="1">
    <location>
        <begin position="1"/>
        <end position="22"/>
    </location>
</feature>
<dbReference type="Proteomes" id="UP000054561">
    <property type="component" value="Unassembled WGS sequence"/>
</dbReference>
<dbReference type="RefSeq" id="XP_012333316.1">
    <property type="nucleotide sequence ID" value="XM_012477893.1"/>
</dbReference>
<proteinExistence type="predicted"/>
<sequence>MASPNRTVPHNGIAGHNRMATHSGMASPNITVPHNGIAAHNRMATHSGMLYPNRSATHNGMVSPNRVAMHNGMVSPNRVAMHNGMVSPNRVAMHNGMVSPHRIAARNAMIVPNGIGAHNDFAIYDDIAIYNNIAEVDRVVGQGEYTNENPSPKESVTDNGTAIVGLNASQRNMEDSPAQGNTHSESTPANAMNAVVAENENHRDSADNSDDILNGIRARYNDFLHICFLKNENMPAVRDEDEAYLDVYNGNYLSDTDYSCDESVGDFGKMWEKGLTEEEKFILRRMEEVLEDVKEDDVISQPDYRMTNGQNGLNAPNGLNGANGLNRRCNCKRNHRIAFQHDSRGALQNGAQIYPASALENARRSGFQNGLERVLNGENRNAHANEHFYNNENYYNEHNMANAQSYEQMERNMMKRQKIFLPRQ</sequence>
<keyword evidence="3" id="KW-1185">Reference proteome</keyword>
<evidence type="ECO:0000313" key="3">
    <source>
        <dbReference type="Proteomes" id="UP000054561"/>
    </source>
</evidence>
<dbReference type="GeneID" id="24265556"/>
<name>A0A0D9QSZ3_PLAFR</name>
<evidence type="ECO:0000256" key="1">
    <source>
        <dbReference type="SAM" id="MobiDB-lite"/>
    </source>
</evidence>
<dbReference type="EMBL" id="KQ001646">
    <property type="protein sequence ID" value="KJP90073.1"/>
    <property type="molecule type" value="Genomic_DNA"/>
</dbReference>
<reference evidence="2 3" key="1">
    <citation type="submission" date="2014-03" db="EMBL/GenBank/DDBJ databases">
        <title>The Genome Sequence of Plasmodium fragile nilgiri.</title>
        <authorList>
            <consortium name="The Broad Institute Genomics Platform"/>
            <consortium name="The Broad Institute Genome Sequencing Center for Infectious Disease"/>
            <person name="Neafsey D."/>
            <person name="Duraisingh M."/>
            <person name="Young S.K."/>
            <person name="Zeng Q."/>
            <person name="Gargeya S."/>
            <person name="Abouelleil A."/>
            <person name="Alvarado L."/>
            <person name="Chapman S.B."/>
            <person name="Gainer-Dewar J."/>
            <person name="Goldberg J."/>
            <person name="Griggs A."/>
            <person name="Gujja S."/>
            <person name="Hansen M."/>
            <person name="Howarth C."/>
            <person name="Imamovic A."/>
            <person name="Larimer J."/>
            <person name="Pearson M."/>
            <person name="Poon T.W."/>
            <person name="Priest M."/>
            <person name="Roberts A."/>
            <person name="Saif S."/>
            <person name="Shea T."/>
            <person name="Sykes S."/>
            <person name="Wortman J."/>
            <person name="Nusbaum C."/>
            <person name="Birren B."/>
        </authorList>
    </citation>
    <scope>NUCLEOTIDE SEQUENCE [LARGE SCALE GENOMIC DNA]</scope>
    <source>
        <strain evidence="3">nilgiri</strain>
    </source>
</reference>
<gene>
    <name evidence="2" type="ORF">AK88_00242</name>
</gene>
<evidence type="ECO:0000313" key="2">
    <source>
        <dbReference type="EMBL" id="KJP90073.1"/>
    </source>
</evidence>
<protein>
    <submittedName>
        <fullName evidence="2">Uncharacterized protein</fullName>
    </submittedName>
</protein>
<accession>A0A0D9QSZ3</accession>
<dbReference type="OrthoDB" id="6728318at2759"/>
<dbReference type="VEuPathDB" id="PlasmoDB:AK88_00242"/>